<feature type="zinc finger region" evidence="16">
    <location>
        <begin position="27"/>
        <end position="63"/>
    </location>
</feature>
<evidence type="ECO:0000313" key="18">
    <source>
        <dbReference type="EMBL" id="ABN79867.1"/>
    </source>
</evidence>
<proteinExistence type="inferred from homology"/>
<keyword evidence="3 16" id="KW-1048">Host nucleus</keyword>
<keyword evidence="13 16" id="KW-1035">Host cytoplasm</keyword>
<dbReference type="GO" id="GO:0042025">
    <property type="term" value="C:host cell nucleus"/>
    <property type="evidence" value="ECO:0007669"/>
    <property type="project" value="UniProtKB-SubCell"/>
</dbReference>
<evidence type="ECO:0000256" key="10">
    <source>
        <dbReference type="ARBA" id="ARBA00023125"/>
    </source>
</evidence>
<evidence type="ECO:0000256" key="11">
    <source>
        <dbReference type="ARBA" id="ARBA00023159"/>
    </source>
</evidence>
<keyword evidence="4 16" id="KW-0945">Host-virus interaction</keyword>
<dbReference type="GO" id="GO:0039648">
    <property type="term" value="P:symbiont-mediated perturbation of host ubiquitin-like protein modification"/>
    <property type="evidence" value="ECO:0007669"/>
    <property type="project" value="UniProtKB-UniRule"/>
</dbReference>
<keyword evidence="9 16" id="KW-0805">Transcription regulation</keyword>
<dbReference type="EMBL" id="EF422221">
    <property type="protein sequence ID" value="ABN79867.1"/>
    <property type="molecule type" value="Genomic_DNA"/>
</dbReference>
<dbReference type="GO" id="GO:0003677">
    <property type="term" value="F:DNA binding"/>
    <property type="evidence" value="ECO:0007669"/>
    <property type="project" value="UniProtKB-UniRule"/>
</dbReference>
<keyword evidence="14 16" id="KW-0899">Viral immunoevasion</keyword>
<evidence type="ECO:0000256" key="6">
    <source>
        <dbReference type="ARBA" id="ARBA00022723"/>
    </source>
</evidence>
<keyword evidence="5 16" id="KW-1090">Inhibition of host innate immune response by virus</keyword>
<evidence type="ECO:0000256" key="3">
    <source>
        <dbReference type="ARBA" id="ARBA00022562"/>
    </source>
</evidence>
<comment type="similarity">
    <text evidence="1 16 17">Belongs to the papillomaviridae E6 protein family.</text>
</comment>
<evidence type="ECO:0000256" key="16">
    <source>
        <dbReference type="HAMAP-Rule" id="MF_04006"/>
    </source>
</evidence>
<comment type="subunit">
    <text evidence="16">Forms homodimers. Interacts with ubiquitin-protein ligase UBE3A/E6-AP; this interaction stimulates UBE3A ubiquitin activity. Interacts with host BAK1.</text>
</comment>
<evidence type="ECO:0000256" key="2">
    <source>
        <dbReference type="ARBA" id="ARBA00022518"/>
    </source>
</evidence>
<dbReference type="Proteomes" id="UP000133475">
    <property type="component" value="Segment"/>
</dbReference>
<protein>
    <recommendedName>
        <fullName evidence="16 17">Protein E6</fullName>
    </recommendedName>
</protein>
<keyword evidence="6 16" id="KW-0479">Metal-binding</keyword>
<keyword evidence="7 16" id="KW-0863">Zinc-finger</keyword>
<dbReference type="Gene3D" id="3.30.240.40">
    <property type="entry name" value="E6 early regulatory protein"/>
    <property type="match status" value="2"/>
</dbReference>
<dbReference type="GO" id="GO:0006351">
    <property type="term" value="P:DNA-templated transcription"/>
    <property type="evidence" value="ECO:0007669"/>
    <property type="project" value="UniProtKB-UniRule"/>
</dbReference>
<evidence type="ECO:0000256" key="7">
    <source>
        <dbReference type="ARBA" id="ARBA00022771"/>
    </source>
</evidence>
<evidence type="ECO:0000256" key="17">
    <source>
        <dbReference type="RuleBase" id="RU363123"/>
    </source>
</evidence>
<dbReference type="HAMAP" id="MF_04006">
    <property type="entry name" value="HPV_E6"/>
    <property type="match status" value="1"/>
</dbReference>
<name>A3RKL6_9PAPI</name>
<dbReference type="GO" id="GO:0030430">
    <property type="term" value="C:host cell cytoplasm"/>
    <property type="evidence" value="ECO:0007669"/>
    <property type="project" value="UniProtKB-SubCell"/>
</dbReference>
<dbReference type="SUPFAM" id="SSF161229">
    <property type="entry name" value="E6 C-terminal domain-like"/>
    <property type="match status" value="2"/>
</dbReference>
<evidence type="ECO:0000256" key="13">
    <source>
        <dbReference type="ARBA" id="ARBA00023200"/>
    </source>
</evidence>
<keyword evidence="11 16" id="KW-0010">Activator</keyword>
<keyword evidence="10 16" id="KW-0238">DNA-binding</keyword>
<evidence type="ECO:0000313" key="19">
    <source>
        <dbReference type="Proteomes" id="UP000133475"/>
    </source>
</evidence>
<comment type="caution">
    <text evidence="16">Lacks conserved residue(s) required for the propagation of feature annotation.</text>
</comment>
<dbReference type="GO" id="GO:0052150">
    <property type="term" value="P:symbiont-mediated perturbation of host apoptosis"/>
    <property type="evidence" value="ECO:0007669"/>
    <property type="project" value="UniProtKB-KW"/>
</dbReference>
<evidence type="ECO:0000256" key="4">
    <source>
        <dbReference type="ARBA" id="ARBA00022581"/>
    </source>
</evidence>
<evidence type="ECO:0000256" key="5">
    <source>
        <dbReference type="ARBA" id="ARBA00022632"/>
    </source>
</evidence>
<keyword evidence="15 16" id="KW-1119">Modulation of host cell apoptosis by virus</keyword>
<dbReference type="GO" id="GO:0052170">
    <property type="term" value="P:symbiont-mediated suppression of host innate immune response"/>
    <property type="evidence" value="ECO:0007669"/>
    <property type="project" value="UniProtKB-KW"/>
</dbReference>
<keyword evidence="2 16" id="KW-0244">Early protein</keyword>
<dbReference type="GO" id="GO:0039502">
    <property type="term" value="P:symbiont-mediated suppression of host type I interferon-mediated signaling pathway"/>
    <property type="evidence" value="ECO:0007669"/>
    <property type="project" value="UniProtKB-UniRule"/>
</dbReference>
<keyword evidence="12 16" id="KW-0804">Transcription</keyword>
<evidence type="ECO:0000256" key="15">
    <source>
        <dbReference type="ARBA" id="ARBA00023323"/>
    </source>
</evidence>
<dbReference type="GO" id="GO:0006355">
    <property type="term" value="P:regulation of DNA-templated transcription"/>
    <property type="evidence" value="ECO:0007669"/>
    <property type="project" value="UniProtKB-UniRule"/>
</dbReference>
<dbReference type="InterPro" id="IPR001334">
    <property type="entry name" value="E6"/>
</dbReference>
<organism evidence="18 19">
    <name type="scientific">Human papillomavirus 107</name>
    <dbReference type="NCBI Taxonomy" id="427343"/>
    <lineage>
        <taxon>Viruses</taxon>
        <taxon>Monodnaviria</taxon>
        <taxon>Shotokuvirae</taxon>
        <taxon>Cossaviricota</taxon>
        <taxon>Papovaviricetes</taxon>
        <taxon>Zurhausenvirales</taxon>
        <taxon>Papillomaviridae</taxon>
        <taxon>Firstpapillomavirinae</taxon>
        <taxon>Betapapillomavirus</taxon>
        <taxon>Betapapillomavirus 2</taxon>
    </lineage>
</organism>
<feature type="zinc finger region" evidence="16">
    <location>
        <begin position="100"/>
        <end position="136"/>
    </location>
</feature>
<evidence type="ECO:0000256" key="9">
    <source>
        <dbReference type="ARBA" id="ARBA00023015"/>
    </source>
</evidence>
<evidence type="ECO:0000256" key="14">
    <source>
        <dbReference type="ARBA" id="ARBA00023280"/>
    </source>
</evidence>
<dbReference type="InterPro" id="IPR038575">
    <property type="entry name" value="E6_sf"/>
</dbReference>
<keyword evidence="8 16" id="KW-0862">Zinc</keyword>
<evidence type="ECO:0000256" key="12">
    <source>
        <dbReference type="ARBA" id="ARBA00023163"/>
    </source>
</evidence>
<dbReference type="GO" id="GO:0008270">
    <property type="term" value="F:zinc ion binding"/>
    <property type="evidence" value="ECO:0007669"/>
    <property type="project" value="UniProtKB-KW"/>
</dbReference>
<gene>
    <name evidence="16 18" type="primary">E6</name>
</gene>
<dbReference type="Pfam" id="PF00518">
    <property type="entry name" value="E6"/>
    <property type="match status" value="1"/>
</dbReference>
<sequence>MLMDRPRTIVQLTQHLNIPVEDLLVPCKFCKRFLTFIELLQFDYKNLQLIWHENLVYGCCCSCAYASAAFEFKNHFEFQVVGKQIEEITQQSIGFINIRCVFCLKNLDLLEKLDNCARHQQFFKVRGNWKGLCRHCEAIE</sequence>
<evidence type="ECO:0000256" key="8">
    <source>
        <dbReference type="ARBA" id="ARBA00022833"/>
    </source>
</evidence>
<accession>A3RKL6</accession>
<comment type="function">
    <text evidence="16">Plays a major role in the induction and maintenance of cellular transformation. E6 associates with host UBE3A/E6-AP ubiquitin-protein ligase and modulates its activity. Protects host keratinocytes from apoptosis by mediating the degradation of host BAK1. May also inhibit host immune response.</text>
</comment>
<comment type="subcellular location">
    <subcellularLocation>
        <location evidence="16 17">Host cytoplasm</location>
    </subcellularLocation>
    <subcellularLocation>
        <location evidence="16 17">Host nucleus</location>
    </subcellularLocation>
</comment>
<reference evidence="18 19" key="1">
    <citation type="journal article" date="2008" name="J. Gen. Virol.">
        <title>Four novel human betapapillomaviruses of species 2 preferentially found in actinic keratosis.</title>
        <authorList>
            <person name="Vasiljevic N."/>
            <person name="Hazard K."/>
            <person name="Dillner J."/>
            <person name="Forslund O."/>
        </authorList>
    </citation>
    <scope>NUCLEOTIDE SEQUENCE [LARGE SCALE GENOMIC DNA]</scope>
    <source>
        <strain evidence="18">FA85</strain>
    </source>
</reference>
<evidence type="ECO:0000256" key="1">
    <source>
        <dbReference type="ARBA" id="ARBA00006346"/>
    </source>
</evidence>